<keyword evidence="12" id="KW-1185">Reference proteome</keyword>
<dbReference type="Pfam" id="PF02518">
    <property type="entry name" value="HATPase_c"/>
    <property type="match status" value="1"/>
</dbReference>
<dbReference type="GO" id="GO:0005524">
    <property type="term" value="F:ATP binding"/>
    <property type="evidence" value="ECO:0007669"/>
    <property type="project" value="UniProtKB-KW"/>
</dbReference>
<dbReference type="PRINTS" id="PR00344">
    <property type="entry name" value="BCTRLSENSOR"/>
</dbReference>
<proteinExistence type="predicted"/>
<name>A0ABU0YJX3_9PROT</name>
<evidence type="ECO:0000256" key="9">
    <source>
        <dbReference type="SAM" id="MobiDB-lite"/>
    </source>
</evidence>
<evidence type="ECO:0000313" key="11">
    <source>
        <dbReference type="EMBL" id="MDQ7248019.1"/>
    </source>
</evidence>
<comment type="catalytic activity">
    <reaction evidence="1">
        <text>ATP + protein L-histidine = ADP + protein N-phospho-L-histidine.</text>
        <dbReference type="EC" id="2.7.13.3"/>
    </reaction>
</comment>
<dbReference type="InterPro" id="IPR035965">
    <property type="entry name" value="PAS-like_dom_sf"/>
</dbReference>
<protein>
    <recommendedName>
        <fullName evidence="2">histidine kinase</fullName>
        <ecNumber evidence="2">2.7.13.3</ecNumber>
    </recommendedName>
</protein>
<feature type="domain" description="Histidine kinase" evidence="10">
    <location>
        <begin position="160"/>
        <end position="378"/>
    </location>
</feature>
<dbReference type="SMART" id="SM00388">
    <property type="entry name" value="HisKA"/>
    <property type="match status" value="1"/>
</dbReference>
<dbReference type="SUPFAM" id="SSF55874">
    <property type="entry name" value="ATPase domain of HSP90 chaperone/DNA topoisomerase II/histidine kinase"/>
    <property type="match status" value="1"/>
</dbReference>
<dbReference type="PANTHER" id="PTHR43065">
    <property type="entry name" value="SENSOR HISTIDINE KINASE"/>
    <property type="match status" value="1"/>
</dbReference>
<dbReference type="EC" id="2.7.13.3" evidence="2"/>
<dbReference type="Gene3D" id="1.10.287.130">
    <property type="match status" value="1"/>
</dbReference>
<dbReference type="Gene3D" id="3.30.450.20">
    <property type="entry name" value="PAS domain"/>
    <property type="match status" value="1"/>
</dbReference>
<dbReference type="SUPFAM" id="SSF55785">
    <property type="entry name" value="PYP-like sensor domain (PAS domain)"/>
    <property type="match status" value="1"/>
</dbReference>
<keyword evidence="6" id="KW-0418">Kinase</keyword>
<evidence type="ECO:0000313" key="12">
    <source>
        <dbReference type="Proteomes" id="UP001230156"/>
    </source>
</evidence>
<keyword evidence="7 11" id="KW-0067">ATP-binding</keyword>
<dbReference type="Pfam" id="PF00512">
    <property type="entry name" value="HisKA"/>
    <property type="match status" value="1"/>
</dbReference>
<dbReference type="InterPro" id="IPR036097">
    <property type="entry name" value="HisK_dim/P_sf"/>
</dbReference>
<evidence type="ECO:0000259" key="10">
    <source>
        <dbReference type="PROSITE" id="PS50109"/>
    </source>
</evidence>
<evidence type="ECO:0000256" key="7">
    <source>
        <dbReference type="ARBA" id="ARBA00022840"/>
    </source>
</evidence>
<gene>
    <name evidence="11" type="ORF">Q8A70_10100</name>
</gene>
<dbReference type="Proteomes" id="UP001230156">
    <property type="component" value="Unassembled WGS sequence"/>
</dbReference>
<dbReference type="Gene3D" id="3.30.565.10">
    <property type="entry name" value="Histidine kinase-like ATPase, C-terminal domain"/>
    <property type="match status" value="1"/>
</dbReference>
<dbReference type="SUPFAM" id="SSF47384">
    <property type="entry name" value="Homodimeric domain of signal transducing histidine kinase"/>
    <property type="match status" value="1"/>
</dbReference>
<dbReference type="InterPro" id="IPR003594">
    <property type="entry name" value="HATPase_dom"/>
</dbReference>
<evidence type="ECO:0000256" key="6">
    <source>
        <dbReference type="ARBA" id="ARBA00022777"/>
    </source>
</evidence>
<comment type="caution">
    <text evidence="11">The sequence shown here is derived from an EMBL/GenBank/DDBJ whole genome shotgun (WGS) entry which is preliminary data.</text>
</comment>
<dbReference type="PANTHER" id="PTHR43065:SF10">
    <property type="entry name" value="PEROXIDE STRESS-ACTIVATED HISTIDINE KINASE MAK3"/>
    <property type="match status" value="1"/>
</dbReference>
<dbReference type="CDD" id="cd00082">
    <property type="entry name" value="HisKA"/>
    <property type="match status" value="1"/>
</dbReference>
<keyword evidence="3" id="KW-0597">Phosphoprotein</keyword>
<accession>A0ABU0YJX3</accession>
<dbReference type="RefSeq" id="WP_379955463.1">
    <property type="nucleotide sequence ID" value="NZ_JAUYVI010000003.1"/>
</dbReference>
<dbReference type="CDD" id="cd00130">
    <property type="entry name" value="PAS"/>
    <property type="match status" value="1"/>
</dbReference>
<dbReference type="InterPro" id="IPR003661">
    <property type="entry name" value="HisK_dim/P_dom"/>
</dbReference>
<dbReference type="PROSITE" id="PS50109">
    <property type="entry name" value="HIS_KIN"/>
    <property type="match status" value="1"/>
</dbReference>
<evidence type="ECO:0000256" key="5">
    <source>
        <dbReference type="ARBA" id="ARBA00022741"/>
    </source>
</evidence>
<keyword evidence="4" id="KW-0808">Transferase</keyword>
<feature type="region of interest" description="Disordered" evidence="9">
    <location>
        <begin position="1"/>
        <end position="21"/>
    </location>
</feature>
<feature type="region of interest" description="Disordered" evidence="9">
    <location>
        <begin position="379"/>
        <end position="404"/>
    </location>
</feature>
<keyword evidence="5" id="KW-0547">Nucleotide-binding</keyword>
<dbReference type="InterPro" id="IPR004358">
    <property type="entry name" value="Sig_transdc_His_kin-like_C"/>
</dbReference>
<evidence type="ECO:0000256" key="2">
    <source>
        <dbReference type="ARBA" id="ARBA00012438"/>
    </source>
</evidence>
<dbReference type="SMART" id="SM00387">
    <property type="entry name" value="HATPase_c"/>
    <property type="match status" value="1"/>
</dbReference>
<dbReference type="Pfam" id="PF13188">
    <property type="entry name" value="PAS_8"/>
    <property type="match status" value="1"/>
</dbReference>
<evidence type="ECO:0000256" key="8">
    <source>
        <dbReference type="ARBA" id="ARBA00023012"/>
    </source>
</evidence>
<evidence type="ECO:0000256" key="4">
    <source>
        <dbReference type="ARBA" id="ARBA00022679"/>
    </source>
</evidence>
<sequence>MTNLAAAVTRSVPDQTSERSAGADVSPFAWSVLLDAVPFALVVLDPGDLIISANHAGEQLLGAGRTLLQGKPLSDYIAGDSPVFALIGEARNGSIAVAEPDLALSGPKLQAAHVAIDAAPIAEQPGHVVLVVKDRSIERRLNRQSLSRDASRSAKAMAAMLAHEVKNPLSGIRGAAQLLEKRVETDGRILTQLICDETDRIVGLVNRMEMLSDERPAPMSPVNIHEVLNHVRRLATAGFARHVGFREDYDPSLPPVWGNRDQLIQVFLNLVKNAAEACPEHGGSIVMATQFVPGLRLGDRFSGPRPRLALTVRIQDNGAGIPSHIRDGLFDPFVTGRVGGKGLGLALAAKIIAEHDGVIEFESQPRRTVFSISLPLADAEPADEPESKAPDAIATSKINVGTRS</sequence>
<dbReference type="InterPro" id="IPR005467">
    <property type="entry name" value="His_kinase_dom"/>
</dbReference>
<dbReference type="InterPro" id="IPR000014">
    <property type="entry name" value="PAS"/>
</dbReference>
<keyword evidence="8" id="KW-0902">Two-component regulatory system</keyword>
<evidence type="ECO:0000256" key="1">
    <source>
        <dbReference type="ARBA" id="ARBA00000085"/>
    </source>
</evidence>
<dbReference type="InterPro" id="IPR036890">
    <property type="entry name" value="HATPase_C_sf"/>
</dbReference>
<reference evidence="12" key="1">
    <citation type="submission" date="2023-08" db="EMBL/GenBank/DDBJ databases">
        <title>Rhodospirillaceae gen. nov., a novel taxon isolated from the Yangtze River Yuezi River estuary sludge.</title>
        <authorList>
            <person name="Ruan L."/>
        </authorList>
    </citation>
    <scope>NUCLEOTIDE SEQUENCE [LARGE SCALE GENOMIC DNA]</scope>
    <source>
        <strain evidence="12">R-7</strain>
    </source>
</reference>
<evidence type="ECO:0000256" key="3">
    <source>
        <dbReference type="ARBA" id="ARBA00022553"/>
    </source>
</evidence>
<organism evidence="11 12">
    <name type="scientific">Dongia sedimenti</name>
    <dbReference type="NCBI Taxonomy" id="3064282"/>
    <lineage>
        <taxon>Bacteria</taxon>
        <taxon>Pseudomonadati</taxon>
        <taxon>Pseudomonadota</taxon>
        <taxon>Alphaproteobacteria</taxon>
        <taxon>Rhodospirillales</taxon>
        <taxon>Dongiaceae</taxon>
        <taxon>Dongia</taxon>
    </lineage>
</organism>
<dbReference type="EMBL" id="JAUYVI010000003">
    <property type="protein sequence ID" value="MDQ7248019.1"/>
    <property type="molecule type" value="Genomic_DNA"/>
</dbReference>